<dbReference type="CDD" id="cd14066">
    <property type="entry name" value="STKc_IRAK"/>
    <property type="match status" value="1"/>
</dbReference>
<feature type="region of interest" description="Disordered" evidence="19">
    <location>
        <begin position="1055"/>
        <end position="1076"/>
    </location>
</feature>
<evidence type="ECO:0000256" key="18">
    <source>
        <dbReference type="ARBA" id="ARBA00048679"/>
    </source>
</evidence>
<dbReference type="Gene3D" id="1.10.510.10">
    <property type="entry name" value="Transferase(Phosphotransferase) domain 1"/>
    <property type="match status" value="1"/>
</dbReference>
<dbReference type="InterPro" id="IPR000719">
    <property type="entry name" value="Prot_kinase_dom"/>
</dbReference>
<dbReference type="FunFam" id="2.60.120.430:FF:000002">
    <property type="entry name" value="Leucine-rich repeat receptor-like protein kinase"/>
    <property type="match status" value="1"/>
</dbReference>
<evidence type="ECO:0000313" key="23">
    <source>
        <dbReference type="Proteomes" id="UP000594638"/>
    </source>
</evidence>
<organism evidence="22 23">
    <name type="scientific">Olea europaea subsp. europaea</name>
    <dbReference type="NCBI Taxonomy" id="158383"/>
    <lineage>
        <taxon>Eukaryota</taxon>
        <taxon>Viridiplantae</taxon>
        <taxon>Streptophyta</taxon>
        <taxon>Embryophyta</taxon>
        <taxon>Tracheophyta</taxon>
        <taxon>Spermatophyta</taxon>
        <taxon>Magnoliopsida</taxon>
        <taxon>eudicotyledons</taxon>
        <taxon>Gunneridae</taxon>
        <taxon>Pentapetalae</taxon>
        <taxon>asterids</taxon>
        <taxon>lamiids</taxon>
        <taxon>Lamiales</taxon>
        <taxon>Oleaceae</taxon>
        <taxon>Oleeae</taxon>
        <taxon>Olea</taxon>
    </lineage>
</organism>
<dbReference type="InterPro" id="IPR001245">
    <property type="entry name" value="Ser-Thr/Tyr_kinase_cat_dom"/>
</dbReference>
<dbReference type="GO" id="GO:0004674">
    <property type="term" value="F:protein serine/threonine kinase activity"/>
    <property type="evidence" value="ECO:0007669"/>
    <property type="project" value="UniProtKB-KW"/>
</dbReference>
<keyword evidence="6" id="KW-0808">Transferase</keyword>
<evidence type="ECO:0000256" key="1">
    <source>
        <dbReference type="ARBA" id="ARBA00004479"/>
    </source>
</evidence>
<dbReference type="PANTHER" id="PTHR48006">
    <property type="entry name" value="LEUCINE-RICH REPEAT-CONTAINING PROTEIN DDB_G0281931-RELATED"/>
    <property type="match status" value="1"/>
</dbReference>
<evidence type="ECO:0000256" key="3">
    <source>
        <dbReference type="ARBA" id="ARBA00022527"/>
    </source>
</evidence>
<dbReference type="InterPro" id="IPR001611">
    <property type="entry name" value="Leu-rich_rpt"/>
</dbReference>
<keyword evidence="14 20" id="KW-0472">Membrane</keyword>
<dbReference type="SUPFAM" id="SSF52058">
    <property type="entry name" value="L domain-like"/>
    <property type="match status" value="1"/>
</dbReference>
<dbReference type="Gene3D" id="3.80.10.10">
    <property type="entry name" value="Ribonuclease Inhibitor"/>
    <property type="match status" value="2"/>
</dbReference>
<dbReference type="Gene3D" id="2.60.120.430">
    <property type="entry name" value="Galactose-binding lectin"/>
    <property type="match status" value="1"/>
</dbReference>
<evidence type="ECO:0000259" key="21">
    <source>
        <dbReference type="PROSITE" id="PS50011"/>
    </source>
</evidence>
<dbReference type="InterPro" id="IPR011009">
    <property type="entry name" value="Kinase-like_dom_sf"/>
</dbReference>
<dbReference type="OrthoDB" id="663146at2759"/>
<dbReference type="SUPFAM" id="SSF56112">
    <property type="entry name" value="Protein kinase-like (PK-like)"/>
    <property type="match status" value="1"/>
</dbReference>
<dbReference type="Pfam" id="PF11721">
    <property type="entry name" value="Malectin"/>
    <property type="match status" value="1"/>
</dbReference>
<keyword evidence="5" id="KW-0433">Leucine-rich repeat</keyword>
<dbReference type="GO" id="GO:0005886">
    <property type="term" value="C:plasma membrane"/>
    <property type="evidence" value="ECO:0007669"/>
    <property type="project" value="TreeGrafter"/>
</dbReference>
<dbReference type="Gene3D" id="3.30.200.20">
    <property type="entry name" value="Phosphorylase Kinase, domain 1"/>
    <property type="match status" value="1"/>
</dbReference>
<dbReference type="Gramene" id="OE9A120250T1">
    <property type="protein sequence ID" value="OE9A120250C1"/>
    <property type="gene ID" value="OE9A120250"/>
</dbReference>
<evidence type="ECO:0000256" key="13">
    <source>
        <dbReference type="ARBA" id="ARBA00022989"/>
    </source>
</evidence>
<dbReference type="EC" id="2.7.11.1" evidence="2"/>
<dbReference type="GO" id="GO:0005524">
    <property type="term" value="F:ATP binding"/>
    <property type="evidence" value="ECO:0007669"/>
    <property type="project" value="UniProtKB-KW"/>
</dbReference>
<comment type="subcellular location">
    <subcellularLocation>
        <location evidence="1">Membrane</location>
        <topology evidence="1">Single-pass type I membrane protein</topology>
    </subcellularLocation>
</comment>
<keyword evidence="12" id="KW-0067">ATP-binding</keyword>
<evidence type="ECO:0000313" key="22">
    <source>
        <dbReference type="EMBL" id="CAA2960095.1"/>
    </source>
</evidence>
<gene>
    <name evidence="22" type="ORF">OLEA9_A120250</name>
</gene>
<dbReference type="InterPro" id="IPR021720">
    <property type="entry name" value="Malectin_dom"/>
</dbReference>
<keyword evidence="11" id="KW-0418">Kinase</keyword>
<dbReference type="Pfam" id="PF07714">
    <property type="entry name" value="PK_Tyr_Ser-Thr"/>
    <property type="match status" value="1"/>
</dbReference>
<evidence type="ECO:0000256" key="11">
    <source>
        <dbReference type="ARBA" id="ARBA00022777"/>
    </source>
</evidence>
<dbReference type="FunFam" id="3.80.10.10:FF:000766">
    <property type="entry name" value="Os05g0263100 protein"/>
    <property type="match status" value="1"/>
</dbReference>
<keyword evidence="16" id="KW-0325">Glycoprotein</keyword>
<dbReference type="InterPro" id="IPR051824">
    <property type="entry name" value="LRR_Rcpt-Like_S/T_Kinase"/>
</dbReference>
<dbReference type="InterPro" id="IPR008271">
    <property type="entry name" value="Ser/Thr_kinase_AS"/>
</dbReference>
<comment type="caution">
    <text evidence="22">The sequence shown here is derived from an EMBL/GenBank/DDBJ whole genome shotgun (WGS) entry which is preliminary data.</text>
</comment>
<evidence type="ECO:0000256" key="7">
    <source>
        <dbReference type="ARBA" id="ARBA00022692"/>
    </source>
</evidence>
<name>A0A8S0PY96_OLEEU</name>
<comment type="catalytic activity">
    <reaction evidence="17">
        <text>L-threonyl-[protein] + ATP = O-phospho-L-threonyl-[protein] + ADP + H(+)</text>
        <dbReference type="Rhea" id="RHEA:46608"/>
        <dbReference type="Rhea" id="RHEA-COMP:11060"/>
        <dbReference type="Rhea" id="RHEA-COMP:11605"/>
        <dbReference type="ChEBI" id="CHEBI:15378"/>
        <dbReference type="ChEBI" id="CHEBI:30013"/>
        <dbReference type="ChEBI" id="CHEBI:30616"/>
        <dbReference type="ChEBI" id="CHEBI:61977"/>
        <dbReference type="ChEBI" id="CHEBI:456216"/>
        <dbReference type="EC" id="2.7.11.1"/>
    </reaction>
</comment>
<keyword evidence="9" id="KW-0677">Repeat</keyword>
<keyword evidence="13 20" id="KW-1133">Transmembrane helix</keyword>
<evidence type="ECO:0000256" key="4">
    <source>
        <dbReference type="ARBA" id="ARBA00022553"/>
    </source>
</evidence>
<dbReference type="Pfam" id="PF00560">
    <property type="entry name" value="LRR_1"/>
    <property type="match status" value="3"/>
</dbReference>
<evidence type="ECO:0000256" key="16">
    <source>
        <dbReference type="ARBA" id="ARBA00023180"/>
    </source>
</evidence>
<dbReference type="InterPro" id="IPR032675">
    <property type="entry name" value="LRR_dom_sf"/>
</dbReference>
<feature type="domain" description="Protein kinase" evidence="21">
    <location>
        <begin position="745"/>
        <end position="1029"/>
    </location>
</feature>
<accession>A0A8S0PY96</accession>
<evidence type="ECO:0000256" key="9">
    <source>
        <dbReference type="ARBA" id="ARBA00022737"/>
    </source>
</evidence>
<evidence type="ECO:0000256" key="2">
    <source>
        <dbReference type="ARBA" id="ARBA00012513"/>
    </source>
</evidence>
<dbReference type="PROSITE" id="PS50011">
    <property type="entry name" value="PROTEIN_KINASE_DOM"/>
    <property type="match status" value="1"/>
</dbReference>
<sequence length="1087" mass="120693">MGSSNKGENGNLGRGELICCRCRFSTEFTSEIRTLLVHIYNNLSTEMKLAKVAPRRQLDLLLGLCLFLTMSLVEMPRAQAQTRRNATTDPSEARAINSMFERWRITANDQWNISGELCSGIAIDDGVTIQNFNPGIKCNCSYNNATTCHIIALRVNTWNVVSPLPDELWNLTFLTDLNLALNYLTGSLPPSIGDLTRMQYLSFSHNALSGELPKELGKLTDLRMLAIGTNNFSGPLPSELGQLTKLEQFYFDSTGVSGPIPSTFADLQNLTNVFAFGNELTGPIPNFIGGWSKLAYLRLEGNSFEGPIPSTFANLTSLIDLRICDLSNGSSPLDFLRDMKSLRTLILRNNNISGSLALNFEQYQSLSLLDLSFNNFSGRIPDSLFDLTSLTHLFLGNNRLTGVLPAQKTRYLENIDLSYNELSGNLPSWASQENMQLNLVANNFVLQNSSSGLNCLQRNFSCNRGDPQYSSFAINCGGPQMSSATGIVYEADNIYETVGPATYYVTRERRWAVSNVGLPSGSNNPRYITNVVPFFPNTRDLELFQSARISAGSLRYYGLGLENGNYTVTLQFGETEIQNPPSWRSLGRRIFNIYIQDNLVWKDFDIRKEAGGASFRAVVKEFKAQVTGNYLEIHLFWAGKGTCCVPAEGVYGPSISAISVIPDFFPTVGNNPPNGLTSRKENRTGLIVGIVVAVGAVSFFSLFTMYYLARRRKRQKRYEDEEFLGMDARPYTFTYVELQVATDDFSSSNKLGEGGFGPVYKYFYDQKGTLEDGRMVAAKQLSVSSHQGNSQFVAEIATISAVQHRNLVKLYGCCIEGDKRLLVYEYLENRSLDQALFGGSGNLCLDWPTRFDICLGVARGLAYLHEESRLRIVHRDVKASNILLDSELNPKISDFGLAKLYDDKKTHISTRVAGTIGYLAPEYAMRGHLTEKADVFAFGVVALEIVSGRANSDSRLEEDRIYLLEWAWHLHESNRGMELVDTNLSAFDEDEVKRVIGVALLCYQTSPTRRPSMSRVVAMLCGDSEIPTVTSRPVYLTDWSFSDITTFTTDNALTAEAGNSSTSTGNTTDLNASPANADKPMLNYGFE</sequence>
<dbReference type="Proteomes" id="UP000594638">
    <property type="component" value="Unassembled WGS sequence"/>
</dbReference>
<proteinExistence type="predicted"/>
<keyword evidence="3" id="KW-0723">Serine/threonine-protein kinase</keyword>
<keyword evidence="23" id="KW-1185">Reference proteome</keyword>
<evidence type="ECO:0000256" key="8">
    <source>
        <dbReference type="ARBA" id="ARBA00022729"/>
    </source>
</evidence>
<evidence type="ECO:0000256" key="5">
    <source>
        <dbReference type="ARBA" id="ARBA00022614"/>
    </source>
</evidence>
<dbReference type="PROSITE" id="PS00108">
    <property type="entry name" value="PROTEIN_KINASE_ST"/>
    <property type="match status" value="1"/>
</dbReference>
<keyword evidence="8" id="KW-0732">Signal</keyword>
<feature type="transmembrane region" description="Helical" evidence="20">
    <location>
        <begin position="686"/>
        <end position="709"/>
    </location>
</feature>
<dbReference type="FunFam" id="1.10.510.10:FF:000044">
    <property type="entry name" value="Putative LRR receptor-like serine/threonine-protein kinase"/>
    <property type="match status" value="1"/>
</dbReference>
<dbReference type="FunFam" id="3.30.200.20:FF:000140">
    <property type="entry name" value="Leucine-rich repeat receptor-like protein kinase"/>
    <property type="match status" value="1"/>
</dbReference>
<dbReference type="PANTHER" id="PTHR48006:SF62">
    <property type="entry name" value="LEUCINE-RICH REPEAT TRANSMEMBRANE PROTEIN KINASE"/>
    <property type="match status" value="1"/>
</dbReference>
<reference evidence="22 23" key="1">
    <citation type="submission" date="2019-12" db="EMBL/GenBank/DDBJ databases">
        <authorList>
            <person name="Alioto T."/>
            <person name="Alioto T."/>
            <person name="Gomez Garrido J."/>
        </authorList>
    </citation>
    <scope>NUCLEOTIDE SEQUENCE [LARGE SCALE GENOMIC DNA]</scope>
</reference>
<dbReference type="AlphaFoldDB" id="A0A8S0PY96"/>
<evidence type="ECO:0000256" key="20">
    <source>
        <dbReference type="SAM" id="Phobius"/>
    </source>
</evidence>
<dbReference type="EMBL" id="CACTIH010000370">
    <property type="protein sequence ID" value="CAA2960095.1"/>
    <property type="molecule type" value="Genomic_DNA"/>
</dbReference>
<evidence type="ECO:0000256" key="6">
    <source>
        <dbReference type="ARBA" id="ARBA00022679"/>
    </source>
</evidence>
<evidence type="ECO:0000256" key="15">
    <source>
        <dbReference type="ARBA" id="ARBA00023170"/>
    </source>
</evidence>
<keyword evidence="15 22" id="KW-0675">Receptor</keyword>
<dbReference type="Pfam" id="PF13855">
    <property type="entry name" value="LRR_8"/>
    <property type="match status" value="1"/>
</dbReference>
<dbReference type="SMART" id="SM00220">
    <property type="entry name" value="S_TKc"/>
    <property type="match status" value="1"/>
</dbReference>
<feature type="compositionally biased region" description="Low complexity" evidence="19">
    <location>
        <begin position="1058"/>
        <end position="1068"/>
    </location>
</feature>
<evidence type="ECO:0000256" key="10">
    <source>
        <dbReference type="ARBA" id="ARBA00022741"/>
    </source>
</evidence>
<keyword evidence="10" id="KW-0547">Nucleotide-binding</keyword>
<comment type="catalytic activity">
    <reaction evidence="18">
        <text>L-seryl-[protein] + ATP = O-phospho-L-seryl-[protein] + ADP + H(+)</text>
        <dbReference type="Rhea" id="RHEA:17989"/>
        <dbReference type="Rhea" id="RHEA-COMP:9863"/>
        <dbReference type="Rhea" id="RHEA-COMP:11604"/>
        <dbReference type="ChEBI" id="CHEBI:15378"/>
        <dbReference type="ChEBI" id="CHEBI:29999"/>
        <dbReference type="ChEBI" id="CHEBI:30616"/>
        <dbReference type="ChEBI" id="CHEBI:83421"/>
        <dbReference type="ChEBI" id="CHEBI:456216"/>
        <dbReference type="EC" id="2.7.11.1"/>
    </reaction>
</comment>
<protein>
    <recommendedName>
        <fullName evidence="2">non-specific serine/threonine protein kinase</fullName>
        <ecNumber evidence="2">2.7.11.1</ecNumber>
    </recommendedName>
</protein>
<evidence type="ECO:0000256" key="19">
    <source>
        <dbReference type="SAM" id="MobiDB-lite"/>
    </source>
</evidence>
<evidence type="ECO:0000256" key="17">
    <source>
        <dbReference type="ARBA" id="ARBA00047899"/>
    </source>
</evidence>
<keyword evidence="4" id="KW-0597">Phosphoprotein</keyword>
<keyword evidence="7 20" id="KW-0812">Transmembrane</keyword>
<evidence type="ECO:0000256" key="12">
    <source>
        <dbReference type="ARBA" id="ARBA00022840"/>
    </source>
</evidence>
<evidence type="ECO:0000256" key="14">
    <source>
        <dbReference type="ARBA" id="ARBA00023136"/>
    </source>
</evidence>
<dbReference type="FunFam" id="3.80.10.10:FF:000298">
    <property type="entry name" value="Putative LRR receptor-like serine/threonine-protein kinase"/>
    <property type="match status" value="1"/>
</dbReference>